<name>A0ABQ4E2E3_9ACTN</name>
<keyword evidence="2" id="KW-1185">Reference proteome</keyword>
<accession>A0ABQ4E2E3</accession>
<dbReference type="Proteomes" id="UP000646749">
    <property type="component" value="Unassembled WGS sequence"/>
</dbReference>
<reference evidence="1 2" key="1">
    <citation type="submission" date="2021-01" db="EMBL/GenBank/DDBJ databases">
        <title>Whole genome shotgun sequence of Plantactinospora endophytica NBRC 110450.</title>
        <authorList>
            <person name="Komaki H."/>
            <person name="Tamura T."/>
        </authorList>
    </citation>
    <scope>NUCLEOTIDE SEQUENCE [LARGE SCALE GENOMIC DNA]</scope>
    <source>
        <strain evidence="1 2">NBRC 110450</strain>
    </source>
</reference>
<protein>
    <submittedName>
        <fullName evidence="1">Uncharacterized protein</fullName>
    </submittedName>
</protein>
<sequence length="110" mass="11826">MTAYLSSSPAERDSTDAQTAYGTLDTHVLDRETGLCLVCLTPGPCRPANAAANRLVALGRQVLAPEPAQPRSGGWHGWPDTLRRYLARTAPLLTAARRRRLSTTATAPKT</sequence>
<dbReference type="EMBL" id="BONW01000017">
    <property type="protein sequence ID" value="GIG88881.1"/>
    <property type="molecule type" value="Genomic_DNA"/>
</dbReference>
<organism evidence="1 2">
    <name type="scientific">Plantactinospora endophytica</name>
    <dbReference type="NCBI Taxonomy" id="673535"/>
    <lineage>
        <taxon>Bacteria</taxon>
        <taxon>Bacillati</taxon>
        <taxon>Actinomycetota</taxon>
        <taxon>Actinomycetes</taxon>
        <taxon>Micromonosporales</taxon>
        <taxon>Micromonosporaceae</taxon>
        <taxon>Plantactinospora</taxon>
    </lineage>
</organism>
<evidence type="ECO:0000313" key="1">
    <source>
        <dbReference type="EMBL" id="GIG88881.1"/>
    </source>
</evidence>
<comment type="caution">
    <text evidence="1">The sequence shown here is derived from an EMBL/GenBank/DDBJ whole genome shotgun (WGS) entry which is preliminary data.</text>
</comment>
<evidence type="ECO:0000313" key="2">
    <source>
        <dbReference type="Proteomes" id="UP000646749"/>
    </source>
</evidence>
<proteinExistence type="predicted"/>
<dbReference type="RefSeq" id="WP_203867403.1">
    <property type="nucleotide sequence ID" value="NZ_BONW01000017.1"/>
</dbReference>
<gene>
    <name evidence="1" type="ORF">Pen02_38170</name>
</gene>